<dbReference type="STRING" id="1121267.CCUN_1188"/>
<dbReference type="RefSeq" id="WP_027305711.1">
    <property type="nucleotide sequence ID" value="NZ_CP020867.1"/>
</dbReference>
<dbReference type="OrthoDB" id="5352733at2"/>
<keyword evidence="2" id="KW-0812">Transmembrane</keyword>
<evidence type="ECO:0000256" key="1">
    <source>
        <dbReference type="SAM" id="Coils"/>
    </source>
</evidence>
<dbReference type="AlphaFoldDB" id="A0A1W6BXH2"/>
<gene>
    <name evidence="3" type="ORF">CCUN_1188</name>
</gene>
<keyword evidence="2" id="KW-0472">Membrane</keyword>
<protein>
    <recommendedName>
        <fullName evidence="5">Transmembrane protein</fullName>
    </recommendedName>
</protein>
<evidence type="ECO:0000256" key="2">
    <source>
        <dbReference type="SAM" id="Phobius"/>
    </source>
</evidence>
<sequence length="383" mass="45579">MKNKIQNHFVSFDKTFYLQKEGEFQNDFLFKQATMELGLSPIFDYQMSFLKNQEKYYIFLTHIKNLNKNSFSYPQPLIFQALFYEKFIEQENFAVLVFDENFTFLCFYKKGKLNGVKNIPQFSLKDILEKNESQRKDLFSQILFEQGRVFELFKYNQSEILISFCDAFGFGEFLSQKTLKTHIKLENLIPENALENLSIFSHKYLDSNANFIKKEKSQMKFYIKSLISFLAFYLATLFFLTLSSYPQYKQNINTKQSNENLTNELLELDLKTKLLNEELEKLNATFKENSMTLQKNEEFLQNLSQNFYPDKNRILILVEMIEILNQNSIKISFLGLENKELKLIFNDKENLDKALNFFENQTRFKILQKDESNYHLILGYDNG</sequence>
<feature type="coiled-coil region" evidence="1">
    <location>
        <begin position="258"/>
        <end position="296"/>
    </location>
</feature>
<dbReference type="KEGG" id="ccun:CCUN_1188"/>
<proteinExistence type="predicted"/>
<evidence type="ECO:0000313" key="3">
    <source>
        <dbReference type="EMBL" id="ARJ56781.1"/>
    </source>
</evidence>
<evidence type="ECO:0008006" key="5">
    <source>
        <dbReference type="Google" id="ProtNLM"/>
    </source>
</evidence>
<feature type="transmembrane region" description="Helical" evidence="2">
    <location>
        <begin position="221"/>
        <end position="242"/>
    </location>
</feature>
<accession>A0A1W6BXH2</accession>
<dbReference type="EMBL" id="CP020867">
    <property type="protein sequence ID" value="ARJ56781.1"/>
    <property type="molecule type" value="Genomic_DNA"/>
</dbReference>
<dbReference type="eggNOG" id="ENOG503197Z">
    <property type="taxonomic scope" value="Bacteria"/>
</dbReference>
<organism evidence="3 4">
    <name type="scientific">Campylobacter cuniculorum DSM 23162 = LMG 24588</name>
    <dbReference type="NCBI Taxonomy" id="1121267"/>
    <lineage>
        <taxon>Bacteria</taxon>
        <taxon>Pseudomonadati</taxon>
        <taxon>Campylobacterota</taxon>
        <taxon>Epsilonproteobacteria</taxon>
        <taxon>Campylobacterales</taxon>
        <taxon>Campylobacteraceae</taxon>
        <taxon>Campylobacter</taxon>
    </lineage>
</organism>
<keyword evidence="2" id="KW-1133">Transmembrane helix</keyword>
<dbReference type="Proteomes" id="UP000192902">
    <property type="component" value="Chromosome"/>
</dbReference>
<keyword evidence="1" id="KW-0175">Coiled coil</keyword>
<reference evidence="3 4" key="1">
    <citation type="submission" date="2017-04" db="EMBL/GenBank/DDBJ databases">
        <title>Complete genome sequence of the Campylobacter cuniculorum type strain LMG24588.</title>
        <authorList>
            <person name="Miller W.G."/>
            <person name="Yee E."/>
            <person name="Revez J."/>
            <person name="Bono J.L."/>
            <person name="Rossi M."/>
        </authorList>
    </citation>
    <scope>NUCLEOTIDE SEQUENCE [LARGE SCALE GENOMIC DNA]</scope>
    <source>
        <strain evidence="3 4">LMG 24588</strain>
    </source>
</reference>
<name>A0A1W6BXH2_9BACT</name>
<evidence type="ECO:0000313" key="4">
    <source>
        <dbReference type="Proteomes" id="UP000192902"/>
    </source>
</evidence>